<organism evidence="4 5">
    <name type="scientific">Pleurostoma richardsiae</name>
    <dbReference type="NCBI Taxonomy" id="41990"/>
    <lineage>
        <taxon>Eukaryota</taxon>
        <taxon>Fungi</taxon>
        <taxon>Dikarya</taxon>
        <taxon>Ascomycota</taxon>
        <taxon>Pezizomycotina</taxon>
        <taxon>Sordariomycetes</taxon>
        <taxon>Sordariomycetidae</taxon>
        <taxon>Calosphaeriales</taxon>
        <taxon>Pleurostomataceae</taxon>
        <taxon>Pleurostoma</taxon>
    </lineage>
</organism>
<dbReference type="Proteomes" id="UP001174694">
    <property type="component" value="Unassembled WGS sequence"/>
</dbReference>
<dbReference type="AlphaFoldDB" id="A0AA38VEA3"/>
<dbReference type="SUPFAM" id="SSF52499">
    <property type="entry name" value="Isochorismatase-like hydrolases"/>
    <property type="match status" value="1"/>
</dbReference>
<sequence>MAGLSLDTHPQHADYARSGFGCRIGWGNRPALLLVDVCAAYWKRGSPLDLSHNAEGGASPDSMRRLVAAARAGSVPVAWAQVRYNHPEMLDGAVQAKKTKTILAWQDGDTRGLDALLPGLEPQPEDTLVLKRNPSAFFGTTLSSELRLLGVDTLVICGVSTSGCVRATALDAVCNGFRPMVVREACGDRSLLIQQQNLFDMDSSFADVVAEAEATERLLQGWKSSSA</sequence>
<evidence type="ECO:0000256" key="2">
    <source>
        <dbReference type="ARBA" id="ARBA00022801"/>
    </source>
</evidence>
<comment type="caution">
    <text evidence="4">The sequence shown here is derived from an EMBL/GenBank/DDBJ whole genome shotgun (WGS) entry which is preliminary data.</text>
</comment>
<dbReference type="PANTHER" id="PTHR43540:SF1">
    <property type="entry name" value="ISOCHORISMATASE HYDROLASE"/>
    <property type="match status" value="1"/>
</dbReference>
<proteinExistence type="inferred from homology"/>
<accession>A0AA38VEA3</accession>
<dbReference type="InterPro" id="IPR000868">
    <property type="entry name" value="Isochorismatase-like_dom"/>
</dbReference>
<dbReference type="Gene3D" id="3.40.50.850">
    <property type="entry name" value="Isochorismatase-like"/>
    <property type="match status" value="1"/>
</dbReference>
<evidence type="ECO:0000313" key="4">
    <source>
        <dbReference type="EMBL" id="KAJ9134093.1"/>
    </source>
</evidence>
<evidence type="ECO:0000313" key="5">
    <source>
        <dbReference type="Proteomes" id="UP001174694"/>
    </source>
</evidence>
<reference evidence="4" key="1">
    <citation type="submission" date="2022-07" db="EMBL/GenBank/DDBJ databases">
        <title>Fungi with potential for degradation of polypropylene.</title>
        <authorList>
            <person name="Gostincar C."/>
        </authorList>
    </citation>
    <scope>NUCLEOTIDE SEQUENCE</scope>
    <source>
        <strain evidence="4">EXF-13308</strain>
    </source>
</reference>
<protein>
    <submittedName>
        <fullName evidence="4">Isochorismatase hydrolase</fullName>
    </submittedName>
</protein>
<gene>
    <name evidence="4" type="ORF">NKR23_g10317</name>
</gene>
<evidence type="ECO:0000259" key="3">
    <source>
        <dbReference type="Pfam" id="PF00857"/>
    </source>
</evidence>
<dbReference type="InterPro" id="IPR036380">
    <property type="entry name" value="Isochorismatase-like_sf"/>
</dbReference>
<dbReference type="Pfam" id="PF00857">
    <property type="entry name" value="Isochorismatase"/>
    <property type="match status" value="1"/>
</dbReference>
<dbReference type="GO" id="GO:0016787">
    <property type="term" value="F:hydrolase activity"/>
    <property type="evidence" value="ECO:0007669"/>
    <property type="project" value="UniProtKB-KW"/>
</dbReference>
<keyword evidence="2 4" id="KW-0378">Hydrolase</keyword>
<evidence type="ECO:0000256" key="1">
    <source>
        <dbReference type="ARBA" id="ARBA00006336"/>
    </source>
</evidence>
<comment type="similarity">
    <text evidence="1">Belongs to the isochorismatase family.</text>
</comment>
<dbReference type="InterPro" id="IPR050272">
    <property type="entry name" value="Isochorismatase-like_hydrls"/>
</dbReference>
<feature type="domain" description="Isochorismatase-like" evidence="3">
    <location>
        <begin position="31"/>
        <end position="210"/>
    </location>
</feature>
<dbReference type="EMBL" id="JANBVO010000045">
    <property type="protein sequence ID" value="KAJ9134093.1"/>
    <property type="molecule type" value="Genomic_DNA"/>
</dbReference>
<keyword evidence="5" id="KW-1185">Reference proteome</keyword>
<name>A0AA38VEA3_9PEZI</name>
<dbReference type="PANTHER" id="PTHR43540">
    <property type="entry name" value="PEROXYUREIDOACRYLATE/UREIDOACRYLATE AMIDOHYDROLASE-RELATED"/>
    <property type="match status" value="1"/>
</dbReference>